<feature type="transmembrane region" description="Helical" evidence="1">
    <location>
        <begin position="113"/>
        <end position="131"/>
    </location>
</feature>
<organism evidence="3 4">
    <name type="scientific">Lysinibacillus louembei</name>
    <dbReference type="NCBI Taxonomy" id="1470088"/>
    <lineage>
        <taxon>Bacteria</taxon>
        <taxon>Bacillati</taxon>
        <taxon>Bacillota</taxon>
        <taxon>Bacilli</taxon>
        <taxon>Bacillales</taxon>
        <taxon>Bacillaceae</taxon>
        <taxon>Lysinibacillus</taxon>
    </lineage>
</organism>
<evidence type="ECO:0000313" key="3">
    <source>
        <dbReference type="EMBL" id="WPK10663.1"/>
    </source>
</evidence>
<feature type="transmembrane region" description="Helical" evidence="1">
    <location>
        <begin position="57"/>
        <end position="78"/>
    </location>
</feature>
<dbReference type="RefSeq" id="WP_319835856.1">
    <property type="nucleotide sequence ID" value="NZ_CP137624.1"/>
</dbReference>
<feature type="transmembrane region" description="Helical" evidence="1">
    <location>
        <begin position="7"/>
        <end position="26"/>
    </location>
</feature>
<accession>A0ABZ0RR17</accession>
<evidence type="ECO:0000259" key="2">
    <source>
        <dbReference type="Pfam" id="PF04892"/>
    </source>
</evidence>
<dbReference type="Proteomes" id="UP001322664">
    <property type="component" value="Chromosome"/>
</dbReference>
<protein>
    <submittedName>
        <fullName evidence="3">VanZ family protein</fullName>
    </submittedName>
</protein>
<sequence length="303" mass="34477">MKKRNLIITATILYTVLILYFMFLGFNRLQGGDYEGYVFEFGPIVGPLGFPRLSFGWVYDLGNIAAFIPFGILLPLLYRYTYKKLISLFIVCILVLETLQALTHLGSFDINDVISNTLGATIGYVVYKIGFTSKITPKKLIASCMSAIILIFCVMLVSEVIEKRTSSLQPLQAIEEATGVKPQTKQMPSFTIDGQQIEPQSNLYMSEKGTSQMITYTIEGKEELVLYLNLGIPDDEEFQGKVTIVADGEEKFKRDEQYLKEFSAMERALEVPLFFEYDTLTITITGNMKVWDVSFTELKHWWE</sequence>
<evidence type="ECO:0000313" key="4">
    <source>
        <dbReference type="Proteomes" id="UP001322664"/>
    </source>
</evidence>
<dbReference type="Pfam" id="PF04892">
    <property type="entry name" value="VanZ"/>
    <property type="match status" value="1"/>
</dbReference>
<gene>
    <name evidence="3" type="ORF">R6U77_12300</name>
</gene>
<feature type="domain" description="VanZ-like" evidence="2">
    <location>
        <begin position="12"/>
        <end position="129"/>
    </location>
</feature>
<dbReference type="InterPro" id="IPR006976">
    <property type="entry name" value="VanZ-like"/>
</dbReference>
<evidence type="ECO:0000256" key="1">
    <source>
        <dbReference type="SAM" id="Phobius"/>
    </source>
</evidence>
<feature type="transmembrane region" description="Helical" evidence="1">
    <location>
        <begin position="85"/>
        <end position="107"/>
    </location>
</feature>
<keyword evidence="4" id="KW-1185">Reference proteome</keyword>
<proteinExistence type="predicted"/>
<dbReference type="PANTHER" id="PTHR36834">
    <property type="entry name" value="MEMBRANE PROTEIN-RELATED"/>
    <property type="match status" value="1"/>
</dbReference>
<dbReference type="InterPro" id="IPR053150">
    <property type="entry name" value="Teicoplanin_resist-assoc"/>
</dbReference>
<keyword evidence="1" id="KW-0472">Membrane</keyword>
<reference evidence="3 4" key="1">
    <citation type="submission" date="2023-09" db="EMBL/GenBank/DDBJ databases">
        <authorList>
            <person name="Page C.A."/>
            <person name="Perez-Diaz I.M."/>
        </authorList>
    </citation>
    <scope>NUCLEOTIDE SEQUENCE [LARGE SCALE GENOMIC DNA]</scope>
    <source>
        <strain evidence="3 4">Ll15</strain>
    </source>
</reference>
<keyword evidence="1" id="KW-0812">Transmembrane</keyword>
<dbReference type="PANTHER" id="PTHR36834:SF2">
    <property type="entry name" value="MEMBRANE PROTEIN"/>
    <property type="match status" value="1"/>
</dbReference>
<keyword evidence="1" id="KW-1133">Transmembrane helix</keyword>
<name>A0ABZ0RR17_9BACI</name>
<feature type="transmembrane region" description="Helical" evidence="1">
    <location>
        <begin position="140"/>
        <end position="161"/>
    </location>
</feature>
<dbReference type="EMBL" id="CP137624">
    <property type="protein sequence ID" value="WPK10663.1"/>
    <property type="molecule type" value="Genomic_DNA"/>
</dbReference>